<feature type="compositionally biased region" description="Low complexity" evidence="1">
    <location>
        <begin position="271"/>
        <end position="285"/>
    </location>
</feature>
<feature type="region of interest" description="Disordered" evidence="1">
    <location>
        <begin position="403"/>
        <end position="504"/>
    </location>
</feature>
<sequence length="618" mass="66418">MVDIVTMRCDFCNHRNDRAAHCLQECQDCNLHICRHCIEQTDVLEKNPKHRMDAEAVRSLNWTRENKPKRVSKRKAATTTATATESASPAEQHEPRAPTPRDTQLAGHGQVQYEQPPLAFPSGLAFPAGANVLPPGHAAPPGAFPPAFGQYGQALGMGGLAMPSGPMAGHHFSMPPGYPSGDPRLQAPLDFRPYHGGYPEAYTPAPMPQGFGAPGFLQYPFEQQPVGAPMYNARGYIPYQNMSSGQPIPGGGNPYSPAYGEGPLPIASPPGGQQQQQNWATGQVQRASQAAEQLAEQTRMYQQQISQRQDQSQQQPTRNVAETGAVSRPRTMTGSSSQEPQAPVHAPTTHHAAAEPYETANQPRQSQYGEYGAPPSDFRMMRRPFGFSAFARDQATRQNSYYDDPAARLARSPSVHAQRLWQDDDDDDDDNDPTGTGTGRPPPSHPTQSPQAQHHGSRGQKRGHSRASSVDSTLSAELDQPAPTAATATAPGVTETLRHELQNNPEIARARRDGGEQEALAMAGAANTLYRGGRGLHGAADAQAVADDEEIRRQQQGARLQQGILDRYLRQEDERRAAKRQKRGGRGGGSGNGDGDDARGGGFRRGGPGGGSSGSVGA</sequence>
<keyword evidence="3" id="KW-1185">Reference proteome</keyword>
<comment type="caution">
    <text evidence="2">The sequence shown here is derived from an EMBL/GenBank/DDBJ whole genome shotgun (WGS) entry which is preliminary data.</text>
</comment>
<feature type="compositionally biased region" description="Basic residues" evidence="1">
    <location>
        <begin position="67"/>
        <end position="76"/>
    </location>
</feature>
<feature type="compositionally biased region" description="Basic and acidic residues" evidence="1">
    <location>
        <begin position="567"/>
        <end position="576"/>
    </location>
</feature>
<feature type="compositionally biased region" description="Low complexity" evidence="1">
    <location>
        <begin position="302"/>
        <end position="315"/>
    </location>
</feature>
<feature type="compositionally biased region" description="Polar residues" evidence="1">
    <location>
        <begin position="359"/>
        <end position="368"/>
    </location>
</feature>
<feature type="region of interest" description="Disordered" evidence="1">
    <location>
        <begin position="62"/>
        <end position="109"/>
    </location>
</feature>
<evidence type="ECO:0000256" key="1">
    <source>
        <dbReference type="SAM" id="MobiDB-lite"/>
    </source>
</evidence>
<feature type="compositionally biased region" description="Low complexity" evidence="1">
    <location>
        <begin position="481"/>
        <end position="491"/>
    </location>
</feature>
<feature type="compositionally biased region" description="Gly residues" evidence="1">
    <location>
        <begin position="600"/>
        <end position="618"/>
    </location>
</feature>
<feature type="compositionally biased region" description="Polar residues" evidence="1">
    <location>
        <begin position="466"/>
        <end position="475"/>
    </location>
</feature>
<name>A0ABR3WGG9_9PEZI</name>
<feature type="region of interest" description="Disordered" evidence="1">
    <location>
        <begin position="244"/>
        <end position="377"/>
    </location>
</feature>
<evidence type="ECO:0008006" key="4">
    <source>
        <dbReference type="Google" id="ProtNLM"/>
    </source>
</evidence>
<protein>
    <recommendedName>
        <fullName evidence="4">B box-type domain-containing protein</fullName>
    </recommendedName>
</protein>
<reference evidence="2 3" key="1">
    <citation type="journal article" date="2024" name="IMA Fungus">
        <title>IMA Genome - F19 : A genome assembly and annotation guide to empower mycologists, including annotated draft genome sequences of Ceratocystis pirilliformis, Diaporthe australafricana, Fusarium ophioides, Paecilomyces lecythidis, and Sporothrix stenoceras.</title>
        <authorList>
            <person name="Aylward J."/>
            <person name="Wilson A.M."/>
            <person name="Visagie C.M."/>
            <person name="Spraker J."/>
            <person name="Barnes I."/>
            <person name="Buitendag C."/>
            <person name="Ceriani C."/>
            <person name="Del Mar Angel L."/>
            <person name="du Plessis D."/>
            <person name="Fuchs T."/>
            <person name="Gasser K."/>
            <person name="Kramer D."/>
            <person name="Li W."/>
            <person name="Munsamy K."/>
            <person name="Piso A."/>
            <person name="Price J.L."/>
            <person name="Sonnekus B."/>
            <person name="Thomas C."/>
            <person name="van der Nest A."/>
            <person name="van Dijk A."/>
            <person name="van Heerden A."/>
            <person name="van Vuuren N."/>
            <person name="Yilmaz N."/>
            <person name="Duong T.A."/>
            <person name="van der Merwe N.A."/>
            <person name="Wingfield M.J."/>
            <person name="Wingfield B.D."/>
        </authorList>
    </citation>
    <scope>NUCLEOTIDE SEQUENCE [LARGE SCALE GENOMIC DNA]</scope>
    <source>
        <strain evidence="2 3">CMW 18300</strain>
    </source>
</reference>
<dbReference type="EMBL" id="JAWRVE010000086">
    <property type="protein sequence ID" value="KAL1861460.1"/>
    <property type="molecule type" value="Genomic_DNA"/>
</dbReference>
<evidence type="ECO:0000313" key="3">
    <source>
        <dbReference type="Proteomes" id="UP001583177"/>
    </source>
</evidence>
<proteinExistence type="predicted"/>
<feature type="compositionally biased region" description="Low complexity" evidence="1">
    <location>
        <begin position="77"/>
        <end position="90"/>
    </location>
</feature>
<feature type="compositionally biased region" description="Polar residues" evidence="1">
    <location>
        <begin position="286"/>
        <end position="301"/>
    </location>
</feature>
<feature type="compositionally biased region" description="Basic residues" evidence="1">
    <location>
        <begin position="455"/>
        <end position="465"/>
    </location>
</feature>
<organism evidence="2 3">
    <name type="scientific">Diaporthe australafricana</name>
    <dbReference type="NCBI Taxonomy" id="127596"/>
    <lineage>
        <taxon>Eukaryota</taxon>
        <taxon>Fungi</taxon>
        <taxon>Dikarya</taxon>
        <taxon>Ascomycota</taxon>
        <taxon>Pezizomycotina</taxon>
        <taxon>Sordariomycetes</taxon>
        <taxon>Sordariomycetidae</taxon>
        <taxon>Diaporthales</taxon>
        <taxon>Diaporthaceae</taxon>
        <taxon>Diaporthe</taxon>
    </lineage>
</organism>
<feature type="compositionally biased region" description="Low complexity" evidence="1">
    <location>
        <begin position="342"/>
        <end position="351"/>
    </location>
</feature>
<feature type="compositionally biased region" description="Polar residues" evidence="1">
    <location>
        <begin position="330"/>
        <end position="340"/>
    </location>
</feature>
<gene>
    <name evidence="2" type="ORF">Daus18300_008854</name>
</gene>
<feature type="compositionally biased region" description="Acidic residues" evidence="1">
    <location>
        <begin position="423"/>
        <end position="432"/>
    </location>
</feature>
<evidence type="ECO:0000313" key="2">
    <source>
        <dbReference type="EMBL" id="KAL1861460.1"/>
    </source>
</evidence>
<feature type="region of interest" description="Disordered" evidence="1">
    <location>
        <begin position="547"/>
        <end position="618"/>
    </location>
</feature>
<feature type="compositionally biased region" description="Low complexity" evidence="1">
    <location>
        <begin position="554"/>
        <end position="565"/>
    </location>
</feature>
<dbReference type="Proteomes" id="UP001583177">
    <property type="component" value="Unassembled WGS sequence"/>
</dbReference>
<accession>A0ABR3WGG9</accession>